<dbReference type="PROSITE" id="PS00211">
    <property type="entry name" value="ABC_TRANSPORTER_1"/>
    <property type="match status" value="1"/>
</dbReference>
<dbReference type="GO" id="GO:0140359">
    <property type="term" value="F:ABC-type transporter activity"/>
    <property type="evidence" value="ECO:0007669"/>
    <property type="project" value="InterPro"/>
</dbReference>
<dbReference type="GO" id="GO:0016887">
    <property type="term" value="F:ATP hydrolysis activity"/>
    <property type="evidence" value="ECO:0007669"/>
    <property type="project" value="InterPro"/>
</dbReference>
<evidence type="ECO:0000256" key="1">
    <source>
        <dbReference type="ARBA" id="ARBA00004439"/>
    </source>
</evidence>
<reference evidence="12" key="3">
    <citation type="submission" date="2025-09" db="UniProtKB">
        <authorList>
            <consortium name="Ensembl"/>
        </authorList>
    </citation>
    <scope>IDENTIFICATION</scope>
</reference>
<dbReference type="InterPro" id="IPR026082">
    <property type="entry name" value="ABCA"/>
</dbReference>
<comment type="subcellular location">
    <subcellularLocation>
        <location evidence="1">Cytoplasmic vesicle membrane</location>
        <topology evidence="1">Multi-pass membrane protein</topology>
    </subcellularLocation>
</comment>
<dbReference type="Ensembl" id="ENSCMUT00000001398.2">
    <property type="protein sequence ID" value="ENSCMUP00000001304.2"/>
    <property type="gene ID" value="ENSCMUG00000000915.2"/>
</dbReference>
<keyword evidence="8" id="KW-1133">Transmembrane helix</keyword>
<dbReference type="InterPro" id="IPR027417">
    <property type="entry name" value="P-loop_NTPase"/>
</dbReference>
<evidence type="ECO:0000256" key="2">
    <source>
        <dbReference type="ARBA" id="ARBA00022448"/>
    </source>
</evidence>
<dbReference type="SUPFAM" id="SSF52540">
    <property type="entry name" value="P-loop containing nucleoside triphosphate hydrolases"/>
    <property type="match status" value="2"/>
</dbReference>
<accession>A0A8U7NTR5</accession>
<keyword evidence="4" id="KW-0677">Repeat</keyword>
<keyword evidence="5" id="KW-0547">Nucleotide-binding</keyword>
<evidence type="ECO:0000256" key="8">
    <source>
        <dbReference type="ARBA" id="ARBA00022989"/>
    </source>
</evidence>
<keyword evidence="13" id="KW-1185">Reference proteome</keyword>
<keyword evidence="3" id="KW-0812">Transmembrane</keyword>
<dbReference type="PROSITE" id="PS50893">
    <property type="entry name" value="ABC_TRANSPORTER_2"/>
    <property type="match status" value="2"/>
</dbReference>
<evidence type="ECO:0000256" key="3">
    <source>
        <dbReference type="ARBA" id="ARBA00022692"/>
    </source>
</evidence>
<dbReference type="Pfam" id="PF12698">
    <property type="entry name" value="ABC2_membrane_3"/>
    <property type="match status" value="2"/>
</dbReference>
<reference evidence="13" key="1">
    <citation type="submission" date="2019-10" db="EMBL/GenBank/DDBJ databases">
        <title>Corvus moneduloides (New Caledonian crow) genome, bCorMon1, primary haplotype.</title>
        <authorList>
            <person name="Rutz C."/>
            <person name="Fungtammasan C."/>
            <person name="Mountcastle J."/>
            <person name="Formenti G."/>
            <person name="Chow W."/>
            <person name="Howe K."/>
            <person name="Steele M.P."/>
            <person name="Fernandes J."/>
            <person name="Gilbert M.T.P."/>
            <person name="Fedrigo O."/>
            <person name="Jarvis E.D."/>
            <person name="Gemmell N."/>
        </authorList>
    </citation>
    <scope>NUCLEOTIDE SEQUENCE [LARGE SCALE GENOMIC DNA]</scope>
</reference>
<sequence length="3772" mass="428893">MGHAVHQFKALFWKNWLCRVRQPVLSLTEILWPCVLFLILAAIRFQEPPKYKENCYLEARDLPSRGLYPFMRSLFCNVGSRCRNASYTTRRHSQRATGRDLDFMEEIEQLAKEFIDTTEKAMALEKLWEEINGSVACNFIIFFHIKMDLNEAEKIISRAENLYKQPYFWNLLHSLPHLELNSFYTEDELATITHFLKVIQNAIMGFILGAHILLSPKKLGTRYLDLNKCEPPRNNMNKKNELHKQKISFLSGFQYNLSLGGVLWNPLAVKAELESRFGFDVIINSLCPCQIPTGETLEQFVCSALAVVPEDEANKENIGESCNSTRHEAKLYLVHAVSKFRLYAQILEQWLRSSTLFQDLLLELRRIMADLTPQFLDDREARKIFSEINTLIQQWNEKSGADFSGGYVSPHDWILASFKEFLKTEENVRISGEKKMDHPFHLVEVIEEIIMFDFSVSSNKSLIENALNNAITWIQNFAEQEESATNFSFAVSELHNELQKNFQPLQSFWTKKKTELFWHIVEILFHELDSRLSHLSQIEVEEVIDTLSRNLSSITENKIYNRSMVLLKNILSDWPELNITALSHLKHLGGHFQRNLYEVGSLSGDHVNVSLSTIPGVSNTSSLFLSNSTFMYKVQELGEIVHNFLRNIQKLNITSVVSLVPKIFSLYQNDDLVLNIKSNNTLLKLLYETSRSMSSFQIWHDLQNKELVFDFLFETFDLLWNLTSKSLCEKLLLIYNYTEFQAQFLAQNGNKEIQVVYDTLSSLKTLLIDEELQTAVLCYLEEFLDLSPECLVNNGCIDFYLANMTSVEHSAEVYNLLLLPLDSVLSNVTNWGDKVSVPSALHCTFTWLQTWTEIFEEGSNILNLNSTCFICLRNDLAYLSESLLNATHDELCNNTAMAIVEATRAVMKVLKAVFQEHSNLNDLKDFEAFLANLQSIINNAFDVTNLLKDSSLESVLETMRVVITELQKSILKIFNEEVLNSWLDAFISGGSEGEDKGAGVFSIRNSLSTILKLSQKEFEIILTEINDTSAFLKSVPQDKYMVCISIFQNLTKLILDNTLKDTKYSQTNFSSHLNSFLNFHSTMEKAEDCNTWIHGLGNLIEKYKSPSHLESAKHILFLLQSLGNAETDAKLMNVMDFVNFVFNLTLPECSLGSSDMICVNVYFKIIAKTLKFILPEFYVKDDISVLEFIFKLLNNSGEQIQMVVSDLVGSSLYVSNKTHFSQSIHGFNRTSRMLLNPFHHIHVLSVELLSEIQSLLKNKTFEVQGNSSSHLDNEIDPFLHGKNISLLMEFFQYMIKKLDSNLQSEHKTFPQKLIETAGLNIELVRKALGIFKTPTFTVFPLRDEKEFLKHMVALVQNMRNMDVEFLISRFKQVQENLENFFKNIKPFSVENSELGTLTDWWDAFENISRYWNLTGVRQITQLFEQDELYNIEDVFNLLFDVISLTERLGHGNVTEALTEIYAFILTQEEKMPMFTDEEFSNQVEGLLMLLEILKDISDEPGEASVCFSAAFCWTLTTEMPQSDPTVIPCDFGHRNSTLHYNAVIEVIKELKLITLDSLSCSMEDFQVNITHNLTCFFHQIKEWNSILWKFSELHHINSTILKELLDFWNELSLYAVPLQVNNTHAINCSSTSKSQMALQIVETLSSISVSEMEMAKSLLEQLDDLYGGLSWNRQSRTSLKSVLTNVKNMTSEVSRLLNTEAVLSFLSVIQPLMTLSSVGNQTHSMLMTISALSGNINVSDNFENFWFPVVRSIENLLVNFSVRHLLVVIDQEYQLLKFATGQSSSMAPDVLLEQFKTSSVDAITRHFEDIQDIVKNILCECNNKHYSKIMHALILLMTNESSSKGLLLAVKDIIDFLELFQNKSKKDYTGMLFGDSHLSREKLNNSHATISVFNKIKLLLMNFMAHINQKLSNTLESFVGALQNTSSDSCEYVKVKDFVQNITQLRLDIGSSVNISEETVNTLLEASVSHSEVLYSAFVVALTGRCDEEVLSLLLKLPENSRSSLVAEELCSLPALDLYTTFVLIIQNLNVRHIIYKVQIPAEIGNVLNMLLDVVSSISSLLNKVHHVMEKLPVFLQGIQNIGVLDISTLQQVWLLQGGQFRSSAVGSLESVIKAVCKEESSFFSNANLFIDMPRIMGLLEDNMGKYGIPENSTPFCLKLYQEILQAPNGALLWTFLKPLLHGKILYNSNINMINLVMEKVSIKKPHYFCVLILSLYLVLKEALQNNFIKHFIESNLDINMEKLLKKMQAYGTYMKMLNSSASKQIDLLTQLVVNISPCVLLDRFQPFDSVEKLEEKAHELMQENNLLANSSNLLPRHISYTIRTSVLYSMRTDLIKHPTWKSHPHKLPADGFKYNHVFIPLQDMIERAIISAQTGTDTSETAIQVQAMPYPCHTSDLFLNNIGFFFPLMMMLTWMVSVAGMVRKLVYEREIHLEEYMKTMGVYPAIHFFAWFLENVIVLTVSSSGLAIILKASSIFAYSNGFLIFLFLLEFGVTVITLSYFLGAFFSSADTAALYASLVYMISFLPYIVLLVLQNQLSFTSQIIMCLLSTTAFGQGIFFITYFEGQEIGIQWNNVHQSVAQGGHMTFGWMCWMMLFDSILYSVGGWYFSNIISGKFGLKNRWYFPFTVSYWKKLCGTERSKRHCLNSNMFFFNENFQEKGFWKRPCTEEATIGVVLLSLTKEHVDGQKAAVKDLNLTFHKGQITALLGPNGAGKTTVISLLTGLYPPSSGTVIVDGKDIRTELTAIRTELGVCPQYDVLFNTLTVREHLLLYGSVKAPGWTKEELNEQVTLEDVDLSQHQYKPVGALSGGMKRRLSIAISFIGNSKTVVLDEPTSGVDPCSRRSIWDVLLKYKAGCTLIFTTHHLDEAEVLSDRIAILQRGQLRCCGSPSYLRETYGQGHSLTLIKKPSVFEIQDPKHTVQVTSLVQTHVPEAFLKENSGTELTYMIPERADKTSFKGLFQALDQSLQHLHVTGYGISDTTLEEVLVVFLLQNTGQKDHLIPKVVSLSHLDISLAGALSVRGARLVLIQIVALLMKRFHHIRRDWRGSLSNVLLPVLFVALAMALFSVKPLAINYPSLKLTPRLYDNCHCFKKMLYLCILFFQMCSSFNTSAPYVKNKRGHILYNLSGFPVEEYLVWYNQKGFHSLPSYLNELNNFILWLNLPPNEDWRQYGITLYSQPYGGALLDEDKIMENVRQCGVALCIMLGFSILTASIGSAIVKDRVSGTKRLQHITGLGYKTYWLANFCCDMVFYMVPVTLCVGVISAFQLSAFTFRMNLAATVLLLILFGYATLPWMYLASRFFSSSDVAFISYISLNFVFGLCTMLVTLLPRLLAIISKVQSFQNIYNILKWAFIIFPQFCLGQGLIELSYNQIKFDLTRNFGIDSYVSPFEMDFLGWIFVEMALQGTLLLLLRLFLHWDLLQKPRTDHQVLSMDSPSEDVDVEMERQRLFGGRTGNDVLLLYNLRKCYGGFSKKNTAVENISLGVPRGECFGLLGTNGAGKSTTFKMLTGDITPSAGRAVIRTPTGSEMDILSASSEGILIGYCPQQDALDELLTGWEHLYYYCTLRGIPKQDIHKVAEDLVNRLHLNAHADKLVRTYSAGTKRKLSTAVALVGKPQILLLDEPSSGMDPCSKRYLWKTILKEVQDGCAAVLTSHSMEECEALCTRLAIMVNGAFKCLGSPQHIKNRFGDGYSVKVWLSKEISYGRMILDCLQLHFPGTRFKGQHLNLLEYHVPQSQGCLAELFRVLENNKAFLQIKHYSISQTTLEQVFY</sequence>
<dbReference type="Pfam" id="PF00005">
    <property type="entry name" value="ABC_tran"/>
    <property type="match status" value="2"/>
</dbReference>
<dbReference type="Gene3D" id="3.40.50.300">
    <property type="entry name" value="P-loop containing nucleotide triphosphate hydrolases"/>
    <property type="match status" value="2"/>
</dbReference>
<dbReference type="FunFam" id="3.40.50.300:FF:000689">
    <property type="entry name" value="ATP binding cassette subfamily A member 12"/>
    <property type="match status" value="1"/>
</dbReference>
<keyword evidence="2" id="KW-0813">Transport</keyword>
<dbReference type="InterPro" id="IPR013525">
    <property type="entry name" value="ABC2_TM"/>
</dbReference>
<evidence type="ECO:0000256" key="10">
    <source>
        <dbReference type="ARBA" id="ARBA00023136"/>
    </source>
</evidence>
<evidence type="ECO:0000256" key="9">
    <source>
        <dbReference type="ARBA" id="ARBA00023055"/>
    </source>
</evidence>
<dbReference type="SMART" id="SM00382">
    <property type="entry name" value="AAA"/>
    <property type="match status" value="2"/>
</dbReference>
<keyword evidence="11" id="KW-0968">Cytoplasmic vesicle</keyword>
<evidence type="ECO:0000256" key="7">
    <source>
        <dbReference type="ARBA" id="ARBA00022967"/>
    </source>
</evidence>
<dbReference type="Pfam" id="PF23321">
    <property type="entry name" value="R1_ABCA1"/>
    <property type="match status" value="1"/>
</dbReference>
<dbReference type="InterPro" id="IPR003439">
    <property type="entry name" value="ABC_transporter-like_ATP-bd"/>
</dbReference>
<evidence type="ECO:0000313" key="13">
    <source>
        <dbReference type="Proteomes" id="UP000694553"/>
    </source>
</evidence>
<dbReference type="GO" id="GO:0005524">
    <property type="term" value="F:ATP binding"/>
    <property type="evidence" value="ECO:0007669"/>
    <property type="project" value="UniProtKB-KW"/>
</dbReference>
<keyword evidence="7" id="KW-1278">Translocase</keyword>
<keyword evidence="9" id="KW-0445">Lipid transport</keyword>
<keyword evidence="10" id="KW-0472">Membrane</keyword>
<proteinExistence type="predicted"/>
<dbReference type="PANTHER" id="PTHR19229:SF113">
    <property type="entry name" value="ATP-BINDING CASSETTE SUB-FAMILY A MEMBER 13"/>
    <property type="match status" value="1"/>
</dbReference>
<dbReference type="FunFam" id="3.40.50.300:FF:000298">
    <property type="entry name" value="ATP-binding cassette sub-family A member 12"/>
    <property type="match status" value="1"/>
</dbReference>
<dbReference type="InterPro" id="IPR056264">
    <property type="entry name" value="R2_ABCA1-4-like"/>
</dbReference>
<dbReference type="Proteomes" id="UP000694553">
    <property type="component" value="Unassembled WGS sequence"/>
</dbReference>
<name>A0A8C3D4V3_CORMO</name>
<reference evidence="12" key="2">
    <citation type="submission" date="2025-08" db="UniProtKB">
        <authorList>
            <consortium name="Ensembl"/>
        </authorList>
    </citation>
    <scope>IDENTIFICATION</scope>
</reference>
<organism evidence="12 13">
    <name type="scientific">Corvus moneduloides</name>
    <name type="common">New Caledonian crow</name>
    <dbReference type="NCBI Taxonomy" id="1196302"/>
    <lineage>
        <taxon>Eukaryota</taxon>
        <taxon>Metazoa</taxon>
        <taxon>Chordata</taxon>
        <taxon>Craniata</taxon>
        <taxon>Vertebrata</taxon>
        <taxon>Euteleostomi</taxon>
        <taxon>Archelosauria</taxon>
        <taxon>Archosauria</taxon>
        <taxon>Dinosauria</taxon>
        <taxon>Saurischia</taxon>
        <taxon>Theropoda</taxon>
        <taxon>Coelurosauria</taxon>
        <taxon>Aves</taxon>
        <taxon>Neognathae</taxon>
        <taxon>Neoaves</taxon>
        <taxon>Telluraves</taxon>
        <taxon>Australaves</taxon>
        <taxon>Passeriformes</taxon>
        <taxon>Corvoidea</taxon>
        <taxon>Corvidae</taxon>
        <taxon>Corvus</taxon>
    </lineage>
</organism>
<dbReference type="InterPro" id="IPR003593">
    <property type="entry name" value="AAA+_ATPase"/>
</dbReference>
<dbReference type="GO" id="GO:0005319">
    <property type="term" value="F:lipid transporter activity"/>
    <property type="evidence" value="ECO:0007669"/>
    <property type="project" value="TreeGrafter"/>
</dbReference>
<dbReference type="GO" id="GO:0032376">
    <property type="term" value="P:positive regulation of cholesterol transport"/>
    <property type="evidence" value="ECO:0007669"/>
    <property type="project" value="UniProtKB-ARBA"/>
</dbReference>
<gene>
    <name evidence="12" type="primary">ABCA13</name>
</gene>
<evidence type="ECO:0000256" key="11">
    <source>
        <dbReference type="ARBA" id="ARBA00023329"/>
    </source>
</evidence>
<evidence type="ECO:0000256" key="6">
    <source>
        <dbReference type="ARBA" id="ARBA00022840"/>
    </source>
</evidence>
<evidence type="ECO:0000256" key="4">
    <source>
        <dbReference type="ARBA" id="ARBA00022737"/>
    </source>
</evidence>
<evidence type="ECO:0000313" key="12">
    <source>
        <dbReference type="Ensembl" id="ENSCMUP00000001304.2"/>
    </source>
</evidence>
<dbReference type="PANTHER" id="PTHR19229">
    <property type="entry name" value="ATP-BINDING CASSETTE TRANSPORTER SUBFAMILY A ABCA"/>
    <property type="match status" value="1"/>
</dbReference>
<dbReference type="CDD" id="cd03263">
    <property type="entry name" value="ABC_subfamily_A"/>
    <property type="match status" value="2"/>
</dbReference>
<keyword evidence="6" id="KW-0067">ATP-binding</keyword>
<dbReference type="GO" id="GO:0030659">
    <property type="term" value="C:cytoplasmic vesicle membrane"/>
    <property type="evidence" value="ECO:0007669"/>
    <property type="project" value="UniProtKB-SubCell"/>
</dbReference>
<evidence type="ECO:0000256" key="5">
    <source>
        <dbReference type="ARBA" id="ARBA00022741"/>
    </source>
</evidence>
<dbReference type="InterPro" id="IPR017871">
    <property type="entry name" value="ABC_transporter-like_CS"/>
</dbReference>
<accession>A0A8C3D4V3</accession>
<protein>
    <submittedName>
        <fullName evidence="12">ATP binding cassette subfamily A member 13</fullName>
    </submittedName>
</protein>